<feature type="region of interest" description="Disordered" evidence="1">
    <location>
        <begin position="572"/>
        <end position="637"/>
    </location>
</feature>
<evidence type="ECO:0000313" key="4">
    <source>
        <dbReference type="Proteomes" id="UP000298327"/>
    </source>
</evidence>
<dbReference type="GO" id="GO:0006369">
    <property type="term" value="P:termination of RNA polymerase II transcription"/>
    <property type="evidence" value="ECO:0007669"/>
    <property type="project" value="InterPro"/>
</dbReference>
<dbReference type="PANTHER" id="PTHR15921:SF3">
    <property type="entry name" value="PRE-MRNA CLEAVAGE COMPLEX 2 PROTEIN PCF11"/>
    <property type="match status" value="1"/>
</dbReference>
<dbReference type="Pfam" id="PF04818">
    <property type="entry name" value="CID"/>
    <property type="match status" value="1"/>
</dbReference>
<evidence type="ECO:0000313" key="3">
    <source>
        <dbReference type="EMBL" id="TFY67805.1"/>
    </source>
</evidence>
<name>A0A4Y9YZJ9_9AGAM</name>
<feature type="compositionally biased region" description="Polar residues" evidence="1">
    <location>
        <begin position="576"/>
        <end position="587"/>
    </location>
</feature>
<feature type="compositionally biased region" description="Pro residues" evidence="1">
    <location>
        <begin position="253"/>
        <end position="265"/>
    </location>
</feature>
<dbReference type="EMBL" id="SEOQ01000181">
    <property type="protein sequence ID" value="TFY67805.1"/>
    <property type="molecule type" value="Genomic_DNA"/>
</dbReference>
<dbReference type="GO" id="GO:0000993">
    <property type="term" value="F:RNA polymerase II complex binding"/>
    <property type="evidence" value="ECO:0007669"/>
    <property type="project" value="InterPro"/>
</dbReference>
<organism evidence="3 4">
    <name type="scientific">Dentipellis fragilis</name>
    <dbReference type="NCBI Taxonomy" id="205917"/>
    <lineage>
        <taxon>Eukaryota</taxon>
        <taxon>Fungi</taxon>
        <taxon>Dikarya</taxon>
        <taxon>Basidiomycota</taxon>
        <taxon>Agaricomycotina</taxon>
        <taxon>Agaricomycetes</taxon>
        <taxon>Russulales</taxon>
        <taxon>Hericiaceae</taxon>
        <taxon>Dentipellis</taxon>
    </lineage>
</organism>
<sequence length="637" mass="69953">MAMYSQSHSPAYAYPPQPPPVHPTQYSYGAPSSLYLLDPISFRRDYAARLSELNVNSRPIIQNLSMIAQEYSRWADVVVDCLDAHIRRVPPWMKLPAFYLLDAISKNVHDPYAGHFASIVATLFLETYGQVDQGTRSKMEEMLLTWRTGAPNGRELFGIGPQVAIERGIWGAGTNTEPTFGSRFVSKSQVMSELEFALGQKERVLQTNPYDSVTQSHVNVLQQLRKLVEAGVSQEELAQILSQLRNLVRVSNPSPPPAPPAPRYPPSTSYPTSNTYGQPPMMQAGPSSLPLITAQPQPALPQYDQFHTVDSGPSLPNTTGSSVPMGVPNISNLYEALLKAGVVSKTTTPTGGPATTQVDEKKPVVDPGKEEAVAYRNAILSQSLKFNSAEISRHRPNIVHFLYERLSVQCKQCGIRFSETALGKEKMKDHLDMHFRQNRKASQNVGRGHSRSWFISVEDWIHDVSADRKGKGPADPSRPQNAKAAAAAETAKRDAELLSQYVVVPPGDEAKLIACPICKETLKSEFQEEDEEWVWKNAVKVDDRIYHATCHAEALTSTSSLAARLRQEIAGVARSRSGTPESASQRATPPRGVKKESSLSPNSKAHGVKRKGSFDYASGSGDRESGSPPTKKIMLSA</sequence>
<dbReference type="GO" id="GO:0003729">
    <property type="term" value="F:mRNA binding"/>
    <property type="evidence" value="ECO:0007669"/>
    <property type="project" value="InterPro"/>
</dbReference>
<dbReference type="PANTHER" id="PTHR15921">
    <property type="entry name" value="PRE-MRNA CLEAVAGE COMPLEX II"/>
    <property type="match status" value="1"/>
</dbReference>
<evidence type="ECO:0000259" key="2">
    <source>
        <dbReference type="PROSITE" id="PS51391"/>
    </source>
</evidence>
<evidence type="ECO:0000256" key="1">
    <source>
        <dbReference type="SAM" id="MobiDB-lite"/>
    </source>
</evidence>
<dbReference type="InterPro" id="IPR047415">
    <property type="entry name" value="Pcf11_CID"/>
</dbReference>
<dbReference type="GO" id="GO:0005849">
    <property type="term" value="C:mRNA cleavage factor complex"/>
    <property type="evidence" value="ECO:0007669"/>
    <property type="project" value="TreeGrafter"/>
</dbReference>
<dbReference type="Proteomes" id="UP000298327">
    <property type="component" value="Unassembled WGS sequence"/>
</dbReference>
<dbReference type="AlphaFoldDB" id="A0A4Y9YZJ9"/>
<dbReference type="CDD" id="cd16982">
    <property type="entry name" value="CID_Pcf11"/>
    <property type="match status" value="1"/>
</dbReference>
<dbReference type="Pfam" id="PF21936">
    <property type="entry name" value="Pcf11_C"/>
    <property type="match status" value="1"/>
</dbReference>
<dbReference type="SUPFAM" id="SSF48464">
    <property type="entry name" value="ENTH/VHS domain"/>
    <property type="match status" value="1"/>
</dbReference>
<feature type="region of interest" description="Disordered" evidence="1">
    <location>
        <begin position="251"/>
        <end position="283"/>
    </location>
</feature>
<dbReference type="SMART" id="SM00582">
    <property type="entry name" value="RPR"/>
    <property type="match status" value="1"/>
</dbReference>
<feature type="domain" description="CID" evidence="2">
    <location>
        <begin position="38"/>
        <end position="173"/>
    </location>
</feature>
<dbReference type="GO" id="GO:0005737">
    <property type="term" value="C:cytoplasm"/>
    <property type="evidence" value="ECO:0007669"/>
    <property type="project" value="TreeGrafter"/>
</dbReference>
<dbReference type="InterPro" id="IPR045154">
    <property type="entry name" value="PCF11-like"/>
</dbReference>
<dbReference type="Gene3D" id="1.25.40.90">
    <property type="match status" value="1"/>
</dbReference>
<proteinExistence type="predicted"/>
<dbReference type="GO" id="GO:0031124">
    <property type="term" value="P:mRNA 3'-end processing"/>
    <property type="evidence" value="ECO:0007669"/>
    <property type="project" value="InterPro"/>
</dbReference>
<protein>
    <recommendedName>
        <fullName evidence="2">CID domain-containing protein</fullName>
    </recommendedName>
</protein>
<dbReference type="InterPro" id="IPR006569">
    <property type="entry name" value="CID_dom"/>
</dbReference>
<gene>
    <name evidence="3" type="ORF">EVG20_g3807</name>
</gene>
<dbReference type="InterPro" id="IPR054127">
    <property type="entry name" value="Pcf11_C"/>
</dbReference>
<comment type="caution">
    <text evidence="3">The sequence shown here is derived from an EMBL/GenBank/DDBJ whole genome shotgun (WGS) entry which is preliminary data.</text>
</comment>
<dbReference type="InterPro" id="IPR008942">
    <property type="entry name" value="ENTH_VHS"/>
</dbReference>
<dbReference type="STRING" id="205917.A0A4Y9YZJ9"/>
<accession>A0A4Y9YZJ9</accession>
<reference evidence="3 4" key="1">
    <citation type="submission" date="2019-02" db="EMBL/GenBank/DDBJ databases">
        <title>Genome sequencing of the rare red list fungi Dentipellis fragilis.</title>
        <authorList>
            <person name="Buettner E."/>
            <person name="Kellner H."/>
        </authorList>
    </citation>
    <scope>NUCLEOTIDE SEQUENCE [LARGE SCALE GENOMIC DNA]</scope>
    <source>
        <strain evidence="3 4">DSM 105465</strain>
    </source>
</reference>
<dbReference type="OrthoDB" id="2129491at2759"/>
<keyword evidence="4" id="KW-1185">Reference proteome</keyword>
<dbReference type="FunFam" id="1.25.40.90:FF:000016">
    <property type="entry name" value="mRNA cleavage factor complex component Pcf11"/>
    <property type="match status" value="1"/>
</dbReference>
<dbReference type="PROSITE" id="PS51391">
    <property type="entry name" value="CID"/>
    <property type="match status" value="1"/>
</dbReference>